<feature type="transmembrane region" description="Helical" evidence="2">
    <location>
        <begin position="109"/>
        <end position="131"/>
    </location>
</feature>
<feature type="compositionally biased region" description="Low complexity" evidence="1">
    <location>
        <begin position="642"/>
        <end position="658"/>
    </location>
</feature>
<feature type="compositionally biased region" description="Gly residues" evidence="1">
    <location>
        <begin position="490"/>
        <end position="501"/>
    </location>
</feature>
<sequence length="738" mass="78508">MTRHDGSSQVPIIFERQPNVRQILALQDYALDQIWWNAPLVISQALLLAEVLRTYPAEAAMLRRIYVRKKLNLAEMMFFSIKYTSLLSVILTTLVQLTKVPGTDARCMAFSWASNILTFAICTLVVATIAWRTSIIFHRSRRVLALLGAGLLVQVGLTAWAVINYYRTPIALPNGLCAPQQTNHKADPSFFELSTFWYVLYNALFDLAMVVSSSARLWQSARGPLGFARVSSLLFANNVHYAICADVVNLVELVTILGFRGSVPSYQYLVIAIQGMVGMQMLITEQEAVYAPRGATVASYNFPLQSIGGSHHGGGGAYGGGGGGGGSGCATSAGFAHGGGAGSTSLSSAQALRKSKHHADATSMGSLATLNMTTLSEPDEPRMRVSTAFERSVDHPRSGTPAPFSEKSAPPLAPVAGQDLVLSMTTITTTATSYADPDGKTAPSLAFTRLRQRHHASDGGILDDSLDDDDDDDDLKQSPKERGAVVPHGPGAGTGGLGRKGTGAVKELEHTCGNGEPVKDHKGIGIDVDDVKSHASSDDTREMIVDLADPAVSRSSSFSSSSSSASSFTLSGCPPPSKVFAATSSPTTTTTVETSKPLAPQPPTCDGPRGIEGRRAPSPIPYHPPQLLDHPYTQRPRTADRPPASAPASSLASLSHSSKQGRAAAVIVHLDDVDASDDEHARAPHGHRQRERDGETSPGSAFSVDGAHHRSLRHVGGSVQSLKQTVRERLDSIRARAL</sequence>
<dbReference type="eggNOG" id="ENOG502R924">
    <property type="taxonomic scope" value="Eukaryota"/>
</dbReference>
<dbReference type="GeneID" id="19318129"/>
<evidence type="ECO:0000256" key="2">
    <source>
        <dbReference type="SAM" id="Phobius"/>
    </source>
</evidence>
<evidence type="ECO:0000313" key="3">
    <source>
        <dbReference type="EMBL" id="EPQ28194.1"/>
    </source>
</evidence>
<feature type="transmembrane region" description="Helical" evidence="2">
    <location>
        <begin position="73"/>
        <end position="97"/>
    </location>
</feature>
<dbReference type="HOGENOM" id="CLU_376033_0_0_1"/>
<reference evidence="3 4" key="1">
    <citation type="journal article" date="2013" name="Plant Cell">
        <title>The transition from a phytopathogenic smut ancestor to an anamorphic biocontrol agent deciphered by comparative whole-genome analysis.</title>
        <authorList>
            <person name="Lefebvre F."/>
            <person name="Joly D.L."/>
            <person name="Labbe C."/>
            <person name="Teichmann B."/>
            <person name="Linning R."/>
            <person name="Belzile F."/>
            <person name="Bakkeren G."/>
            <person name="Belanger R.R."/>
        </authorList>
    </citation>
    <scope>NUCLEOTIDE SEQUENCE [LARGE SCALE GENOMIC DNA]</scope>
    <source>
        <strain evidence="3 4">PF-1</strain>
    </source>
</reference>
<gene>
    <name evidence="3" type="ORF">PFL1_04022</name>
</gene>
<feature type="compositionally biased region" description="Low complexity" evidence="1">
    <location>
        <begin position="583"/>
        <end position="595"/>
    </location>
</feature>
<feature type="compositionally biased region" description="Basic and acidic residues" evidence="1">
    <location>
        <begin position="517"/>
        <end position="544"/>
    </location>
</feature>
<dbReference type="OrthoDB" id="2548644at2759"/>
<dbReference type="AlphaFoldDB" id="A0A061H6V2"/>
<keyword evidence="2" id="KW-0812">Transmembrane</keyword>
<dbReference type="RefSeq" id="XP_007879737.1">
    <property type="nucleotide sequence ID" value="XM_007881546.1"/>
</dbReference>
<feature type="compositionally biased region" description="Acidic residues" evidence="1">
    <location>
        <begin position="464"/>
        <end position="474"/>
    </location>
</feature>
<feature type="compositionally biased region" description="Low complexity" evidence="1">
    <location>
        <begin position="553"/>
        <end position="567"/>
    </location>
</feature>
<keyword evidence="2" id="KW-0472">Membrane</keyword>
<evidence type="ECO:0000256" key="1">
    <source>
        <dbReference type="SAM" id="MobiDB-lite"/>
    </source>
</evidence>
<evidence type="ECO:0000313" key="4">
    <source>
        <dbReference type="Proteomes" id="UP000053664"/>
    </source>
</evidence>
<organism evidence="3 4">
    <name type="scientific">Pseudozyma flocculosa PF-1</name>
    <dbReference type="NCBI Taxonomy" id="1277687"/>
    <lineage>
        <taxon>Eukaryota</taxon>
        <taxon>Fungi</taxon>
        <taxon>Dikarya</taxon>
        <taxon>Basidiomycota</taxon>
        <taxon>Ustilaginomycotina</taxon>
        <taxon>Ustilaginomycetes</taxon>
        <taxon>Ustilaginales</taxon>
        <taxon>Ustilaginaceae</taxon>
        <taxon>Pseudozyma</taxon>
    </lineage>
</organism>
<dbReference type="Proteomes" id="UP000053664">
    <property type="component" value="Unassembled WGS sequence"/>
</dbReference>
<feature type="region of interest" description="Disordered" evidence="1">
    <location>
        <begin position="456"/>
        <end position="720"/>
    </location>
</feature>
<feature type="transmembrane region" description="Helical" evidence="2">
    <location>
        <begin position="143"/>
        <end position="163"/>
    </location>
</feature>
<keyword evidence="2" id="KW-1133">Transmembrane helix</keyword>
<protein>
    <submittedName>
        <fullName evidence="3">Uncharacterized protein</fullName>
    </submittedName>
</protein>
<name>A0A061H6V2_9BASI</name>
<dbReference type="KEGG" id="pfp:PFL1_04022"/>
<accession>A0A061H6V2</accession>
<feature type="region of interest" description="Disordered" evidence="1">
    <location>
        <begin position="390"/>
        <end position="412"/>
    </location>
</feature>
<dbReference type="EMBL" id="KE361635">
    <property type="protein sequence ID" value="EPQ28194.1"/>
    <property type="molecule type" value="Genomic_DNA"/>
</dbReference>
<proteinExistence type="predicted"/>
<feature type="region of interest" description="Disordered" evidence="1">
    <location>
        <begin position="346"/>
        <end position="368"/>
    </location>
</feature>